<evidence type="ECO:0000256" key="4">
    <source>
        <dbReference type="ARBA" id="ARBA00022989"/>
    </source>
</evidence>
<comment type="subcellular location">
    <subcellularLocation>
        <location evidence="7">Mitochondrion inner membrane</location>
        <topology evidence="7">Single-pass membrane protein</topology>
    </subcellularLocation>
</comment>
<keyword evidence="8" id="KW-0175">Coiled coil</keyword>
<evidence type="ECO:0000256" key="3">
    <source>
        <dbReference type="ARBA" id="ARBA00022792"/>
    </source>
</evidence>
<comment type="similarity">
    <text evidence="1 7">Belongs to the MICOS complex subunit Mic60 family.</text>
</comment>
<comment type="function">
    <text evidence="7">Component of the MICOS complex, a large protein complex of the mitochondrial inner membrane that plays crucial roles in the maintenance of crista junctions, inner membrane architecture, and formation of contact sites to the outer membrane.</text>
</comment>
<dbReference type="GO" id="GO:0042407">
    <property type="term" value="P:cristae formation"/>
    <property type="evidence" value="ECO:0007669"/>
    <property type="project" value="TreeGrafter"/>
</dbReference>
<evidence type="ECO:0000256" key="8">
    <source>
        <dbReference type="SAM" id="Coils"/>
    </source>
</evidence>
<gene>
    <name evidence="9" type="ORF">LPLAT_LOCUS538</name>
</gene>
<keyword evidence="2 7" id="KW-0812">Transmembrane</keyword>
<name>A0AAV2N235_9HYME</name>
<dbReference type="Proteomes" id="UP001497644">
    <property type="component" value="Chromosome 1"/>
</dbReference>
<dbReference type="Pfam" id="PF09731">
    <property type="entry name" value="Mitofilin"/>
    <property type="match status" value="1"/>
</dbReference>
<evidence type="ECO:0000256" key="1">
    <source>
        <dbReference type="ARBA" id="ARBA00010877"/>
    </source>
</evidence>
<accession>A0AAV2N235</accession>
<keyword evidence="3 7" id="KW-0999">Mitochondrion inner membrane</keyword>
<proteinExistence type="inferred from homology"/>
<evidence type="ECO:0000313" key="9">
    <source>
        <dbReference type="EMBL" id="CAL1673715.1"/>
    </source>
</evidence>
<keyword evidence="6" id="KW-0472">Membrane</keyword>
<reference evidence="9 10" key="1">
    <citation type="submission" date="2024-04" db="EMBL/GenBank/DDBJ databases">
        <authorList>
            <consortium name="Molecular Ecology Group"/>
        </authorList>
    </citation>
    <scope>NUCLEOTIDE SEQUENCE [LARGE SCALE GENOMIC DNA]</scope>
</reference>
<keyword evidence="5 7" id="KW-0496">Mitochondrion</keyword>
<dbReference type="GO" id="GO:0061617">
    <property type="term" value="C:MICOS complex"/>
    <property type="evidence" value="ECO:0007669"/>
    <property type="project" value="TreeGrafter"/>
</dbReference>
<dbReference type="EMBL" id="OZ034824">
    <property type="protein sequence ID" value="CAL1673715.1"/>
    <property type="molecule type" value="Genomic_DNA"/>
</dbReference>
<evidence type="ECO:0000256" key="2">
    <source>
        <dbReference type="ARBA" id="ARBA00022692"/>
    </source>
</evidence>
<sequence>MLRIGLKFPCNGLTRIKKHGCSRLQLTARYHEQRTRVKYEPDGRLRKDVRLMSRFTGSKSYSTTPPKSEKSRGSGTLITLGAVTIGTLGILTYAKQDPEVRATLEGWIPGTDKAIRIIFQEDSSYFDFVLRFFKTLKQTILDLFIKETSKPEPAPKPVFKPLVEKKEAPINENYAEIRVSKEKGEKVDVVVEKPTPPSKIVPEELIPQNLVELETYCGDAAAKAIAAYHKAVCALQDYNRDVVKVIESTGTAITGNVWQRLKEATEKRKEMVQQAEEHAKDALNSLKRMYNLIDESVLEAPAHMKTAARRNVRKIMDDVDEAKKKYTEELQSSNLTERYWKQIKTAREDFNEELQILFPNINIHDKKLSVSEEAFDLFVLHMYHKVNNLQKELEKIRTVSEAKVKAALRAAGEDATQEKLDALICLAINQERLELEDKHAKKLLAEQKKLDDEMRRQLKLQSEIHADHLREALSVKEQETQRMLQRALTEQTDVDSIKHKTQLAAMTGRLRALTAALKARMEEEKGASNAQILWSACQSLARAVKITSPDVTIRPLEHEIKAVSKAAPKEDPLVCAAIRSIPEEAAKRGVFPEDALRERFLKVENVARRLAMVPEEGAALPIYLLSYLQSFLIIKTANPIPKKELEDEPIDVNSLNTYDILQRARYWLDRGDFKMTLRYMNLLKGAPRSIARDWINETRILLETQQAIDTLLAYAGATGLVYLGAGDPPKK</sequence>
<evidence type="ECO:0000256" key="6">
    <source>
        <dbReference type="ARBA" id="ARBA00023136"/>
    </source>
</evidence>
<dbReference type="AlphaFoldDB" id="A0AAV2N235"/>
<comment type="subunit">
    <text evidence="7">Component of the mitochondrial contact site and cristae organizing system (MICOS) complex.</text>
</comment>
<protein>
    <recommendedName>
        <fullName evidence="7">MICOS complex subunit MIC60</fullName>
    </recommendedName>
    <alternativeName>
        <fullName evidence="7">Mitofilin</fullName>
    </alternativeName>
</protein>
<evidence type="ECO:0000256" key="7">
    <source>
        <dbReference type="RuleBase" id="RU363000"/>
    </source>
</evidence>
<evidence type="ECO:0000313" key="10">
    <source>
        <dbReference type="Proteomes" id="UP001497644"/>
    </source>
</evidence>
<keyword evidence="10" id="KW-1185">Reference proteome</keyword>
<organism evidence="9 10">
    <name type="scientific">Lasius platythorax</name>
    <dbReference type="NCBI Taxonomy" id="488582"/>
    <lineage>
        <taxon>Eukaryota</taxon>
        <taxon>Metazoa</taxon>
        <taxon>Ecdysozoa</taxon>
        <taxon>Arthropoda</taxon>
        <taxon>Hexapoda</taxon>
        <taxon>Insecta</taxon>
        <taxon>Pterygota</taxon>
        <taxon>Neoptera</taxon>
        <taxon>Endopterygota</taxon>
        <taxon>Hymenoptera</taxon>
        <taxon>Apocrita</taxon>
        <taxon>Aculeata</taxon>
        <taxon>Formicoidea</taxon>
        <taxon>Formicidae</taxon>
        <taxon>Formicinae</taxon>
        <taxon>Lasius</taxon>
        <taxon>Lasius</taxon>
    </lineage>
</organism>
<dbReference type="PANTHER" id="PTHR15415">
    <property type="entry name" value="MITOFILIN"/>
    <property type="match status" value="1"/>
</dbReference>
<keyword evidence="4" id="KW-1133">Transmembrane helix</keyword>
<evidence type="ECO:0000256" key="5">
    <source>
        <dbReference type="ARBA" id="ARBA00023128"/>
    </source>
</evidence>
<dbReference type="PANTHER" id="PTHR15415:SF7">
    <property type="entry name" value="MICOS COMPLEX SUBUNIT MIC60"/>
    <property type="match status" value="1"/>
</dbReference>
<dbReference type="InterPro" id="IPR019133">
    <property type="entry name" value="MIC60"/>
</dbReference>
<feature type="coiled-coil region" evidence="8">
    <location>
        <begin position="261"/>
        <end position="325"/>
    </location>
</feature>